<accession>A0ABT2N4F5</accession>
<evidence type="ECO:0000313" key="2">
    <source>
        <dbReference type="Proteomes" id="UP001525961"/>
    </source>
</evidence>
<dbReference type="Proteomes" id="UP001525961">
    <property type="component" value="Unassembled WGS sequence"/>
</dbReference>
<protein>
    <submittedName>
        <fullName evidence="1">Uncharacterized protein</fullName>
    </submittedName>
</protein>
<sequence length="74" mass="8651">MYIVSIFKNGTLSVPDAVVCTDIEQLHQARDRGDFRRLFCPDCFYADGNSGKIIKQSTQFLKENIWLNEFDKRF</sequence>
<organism evidence="1 2">
    <name type="scientific">Laspinema olomoucense D3b</name>
    <dbReference type="NCBI Taxonomy" id="2953688"/>
    <lineage>
        <taxon>Bacteria</taxon>
        <taxon>Bacillati</taxon>
        <taxon>Cyanobacteriota</taxon>
        <taxon>Cyanophyceae</taxon>
        <taxon>Oscillatoriophycideae</taxon>
        <taxon>Oscillatoriales</taxon>
        <taxon>Laspinemataceae</taxon>
        <taxon>Laspinema</taxon>
        <taxon>Laspinema olomoucense</taxon>
    </lineage>
</organism>
<keyword evidence="2" id="KW-1185">Reference proteome</keyword>
<evidence type="ECO:0000313" key="1">
    <source>
        <dbReference type="EMBL" id="MCT7977561.1"/>
    </source>
</evidence>
<reference evidence="1 2" key="1">
    <citation type="journal article" date="2022" name="Front. Microbiol.">
        <title>High genomic differentiation and limited gene flow indicate recent cryptic speciation within the genus Laspinema (cyanobacteria).</title>
        <authorList>
            <person name="Stanojkovic A."/>
            <person name="Skoupy S."/>
            <person name="Skaloud P."/>
            <person name="Dvorak P."/>
        </authorList>
    </citation>
    <scope>NUCLEOTIDE SEQUENCE [LARGE SCALE GENOMIC DNA]</scope>
    <source>
        <strain evidence="1 2">D3b</strain>
    </source>
</reference>
<proteinExistence type="predicted"/>
<dbReference type="RefSeq" id="WP_261235022.1">
    <property type="nucleotide sequence ID" value="NZ_JAMXFA010000008.1"/>
</dbReference>
<dbReference type="EMBL" id="JAMXFA010000008">
    <property type="protein sequence ID" value="MCT7977561.1"/>
    <property type="molecule type" value="Genomic_DNA"/>
</dbReference>
<gene>
    <name evidence="1" type="ORF">NG792_07585</name>
</gene>
<comment type="caution">
    <text evidence="1">The sequence shown here is derived from an EMBL/GenBank/DDBJ whole genome shotgun (WGS) entry which is preliminary data.</text>
</comment>
<name>A0ABT2N4F5_9CYAN</name>